<comment type="caution">
    <text evidence="3">The sequence shown here is derived from an EMBL/GenBank/DDBJ whole genome shotgun (WGS) entry which is preliminary data.</text>
</comment>
<feature type="compositionally biased region" description="Low complexity" evidence="1">
    <location>
        <begin position="241"/>
        <end position="253"/>
    </location>
</feature>
<accession>A0ABP7WJ04</accession>
<dbReference type="InterPro" id="IPR021136">
    <property type="entry name" value="Flagellar_hook_control-like_C"/>
</dbReference>
<evidence type="ECO:0000313" key="3">
    <source>
        <dbReference type="EMBL" id="GAA4089392.1"/>
    </source>
</evidence>
<evidence type="ECO:0000256" key="1">
    <source>
        <dbReference type="SAM" id="MobiDB-lite"/>
    </source>
</evidence>
<dbReference type="InterPro" id="IPR038610">
    <property type="entry name" value="FliK-like_C_sf"/>
</dbReference>
<feature type="region of interest" description="Disordered" evidence="1">
    <location>
        <begin position="217"/>
        <end position="262"/>
    </location>
</feature>
<keyword evidence="4" id="KW-1185">Reference proteome</keyword>
<dbReference type="RefSeq" id="WP_344933108.1">
    <property type="nucleotide sequence ID" value="NZ_BAABDM010000001.1"/>
</dbReference>
<dbReference type="CDD" id="cd17470">
    <property type="entry name" value="T3SS_Flik_C"/>
    <property type="match status" value="1"/>
</dbReference>
<sequence length="443" mass="48138">MVIINPSNATQPAAFNRPAGPAPILPTDKVLNAVVMGQRAEHLYELASGNLRLMAESQTALRRGEQLLLQVTGKDANQRPTLQVLNTNNSAIAPLLKAMLPQQQSVNQLVASINQLLSSPGDPALKNLTSGLLNTLPSRQQVSDPAGLREAILSSGFFMEGQLAAGIAPPNDLKSALLRLAQQLENLRLSNASNSQEGANKTNKLIQDYSGLARGAATKPELSLPTNSPANPSATPSNAKSNLSTSYSSQPPSSDLPGVLRSQPRLPTELLDPKLNHEAVLKQLLQDSRGAIARLESHQLLHLQQKDPQQSQYLVELPVRSNDGVDIWQIQLQWQRSPDEQEQEPNDTASEDKHLRRWQINLNFDLPGLGAINTKVIQHGKQLAITFNTENQATRALIEQRQHELSQSLEEQGITDTEILTHTGISPAASSPLSNHSLLEDKA</sequence>
<evidence type="ECO:0000259" key="2">
    <source>
        <dbReference type="Pfam" id="PF02120"/>
    </source>
</evidence>
<protein>
    <recommendedName>
        <fullName evidence="2">Flagellar hook-length control protein-like C-terminal domain-containing protein</fullName>
    </recommendedName>
</protein>
<dbReference type="Pfam" id="PF02120">
    <property type="entry name" value="Flg_hook"/>
    <property type="match status" value="1"/>
</dbReference>
<feature type="compositionally biased region" description="Polar residues" evidence="1">
    <location>
        <begin position="224"/>
        <end position="240"/>
    </location>
</feature>
<reference evidence="4" key="1">
    <citation type="journal article" date="2019" name="Int. J. Syst. Evol. Microbiol.">
        <title>The Global Catalogue of Microorganisms (GCM) 10K type strain sequencing project: providing services to taxonomists for standard genome sequencing and annotation.</title>
        <authorList>
            <consortium name="The Broad Institute Genomics Platform"/>
            <consortium name="The Broad Institute Genome Sequencing Center for Infectious Disease"/>
            <person name="Wu L."/>
            <person name="Ma J."/>
        </authorList>
    </citation>
    <scope>NUCLEOTIDE SEQUENCE [LARGE SCALE GENOMIC DNA]</scope>
    <source>
        <strain evidence="4">JCM 17304</strain>
    </source>
</reference>
<dbReference type="EMBL" id="BAABDM010000001">
    <property type="protein sequence ID" value="GAA4089392.1"/>
    <property type="molecule type" value="Genomic_DNA"/>
</dbReference>
<dbReference type="Gene3D" id="3.30.750.140">
    <property type="match status" value="1"/>
</dbReference>
<proteinExistence type="predicted"/>
<organism evidence="3 4">
    <name type="scientific">Zhongshania borealis</name>
    <dbReference type="NCBI Taxonomy" id="889488"/>
    <lineage>
        <taxon>Bacteria</taxon>
        <taxon>Pseudomonadati</taxon>
        <taxon>Pseudomonadota</taxon>
        <taxon>Gammaproteobacteria</taxon>
        <taxon>Cellvibrionales</taxon>
        <taxon>Spongiibacteraceae</taxon>
        <taxon>Zhongshania</taxon>
    </lineage>
</organism>
<feature type="domain" description="Flagellar hook-length control protein-like C-terminal" evidence="2">
    <location>
        <begin position="351"/>
        <end position="419"/>
    </location>
</feature>
<evidence type="ECO:0000313" key="4">
    <source>
        <dbReference type="Proteomes" id="UP001500392"/>
    </source>
</evidence>
<name>A0ABP7WJ04_9GAMM</name>
<gene>
    <name evidence="3" type="ORF">GCM10022414_10460</name>
</gene>
<dbReference type="Proteomes" id="UP001500392">
    <property type="component" value="Unassembled WGS sequence"/>
</dbReference>